<dbReference type="InterPro" id="IPR036291">
    <property type="entry name" value="NAD(P)-bd_dom_sf"/>
</dbReference>
<feature type="region of interest" description="Disordered" evidence="1">
    <location>
        <begin position="317"/>
        <end position="350"/>
    </location>
</feature>
<dbReference type="Gene3D" id="3.40.50.720">
    <property type="entry name" value="NAD(P)-binding Rossmann-like Domain"/>
    <property type="match status" value="1"/>
</dbReference>
<evidence type="ECO:0000256" key="1">
    <source>
        <dbReference type="SAM" id="MobiDB-lite"/>
    </source>
</evidence>
<dbReference type="EMBL" id="CP107567">
    <property type="protein sequence ID" value="UYQ62640.1"/>
    <property type="molecule type" value="Genomic_DNA"/>
</dbReference>
<dbReference type="SUPFAM" id="SSF51735">
    <property type="entry name" value="NAD(P)-binding Rossmann-fold domains"/>
    <property type="match status" value="1"/>
</dbReference>
<organism evidence="3 4">
    <name type="scientific">Streptomyces peucetius</name>
    <dbReference type="NCBI Taxonomy" id="1950"/>
    <lineage>
        <taxon>Bacteria</taxon>
        <taxon>Bacillati</taxon>
        <taxon>Actinomycetota</taxon>
        <taxon>Actinomycetes</taxon>
        <taxon>Kitasatosporales</taxon>
        <taxon>Streptomycetaceae</taxon>
        <taxon>Streptomyces</taxon>
    </lineage>
</organism>
<reference evidence="3" key="1">
    <citation type="submission" date="2022-10" db="EMBL/GenBank/DDBJ databases">
        <title>Cytochrome P450 Catalyzes Benzene Ring Formation in the Biosynthesis of Trialkyl-Substituted Aromatic Polyketides.</title>
        <authorList>
            <person name="Zhao E."/>
            <person name="Ge H."/>
        </authorList>
    </citation>
    <scope>NUCLEOTIDE SEQUENCE</scope>
    <source>
        <strain evidence="3">NA0869</strain>
    </source>
</reference>
<name>A0ABY6I8T0_STRPE</name>
<evidence type="ECO:0000313" key="4">
    <source>
        <dbReference type="Proteomes" id="UP001163878"/>
    </source>
</evidence>
<keyword evidence="4" id="KW-1185">Reference proteome</keyword>
<gene>
    <name evidence="3" type="ORF">OGH68_14880</name>
</gene>
<dbReference type="RefSeq" id="WP_264244336.1">
    <property type="nucleotide sequence ID" value="NZ_CP107567.1"/>
</dbReference>
<feature type="domain" description="NAD-dependent epimerase/dehydratase" evidence="2">
    <location>
        <begin position="6"/>
        <end position="220"/>
    </location>
</feature>
<protein>
    <submittedName>
        <fullName evidence="3">NAD-dependent epimerase/dehydratase family protein</fullName>
    </submittedName>
</protein>
<feature type="compositionally biased region" description="Basic and acidic residues" evidence="1">
    <location>
        <begin position="327"/>
        <end position="350"/>
    </location>
</feature>
<sequence>MNRTRVVVTGGTGFVGRAVLRDLLRDGASGRGVSVRAAVRTVRPGTEDVPDLERVTAELTDPRSVRGLLDGADVLVHLASRVVGSEEECTAVNVDGTRAVMAEARRHSVGRIVHLSTAAVYGAGPHRGIPVDGVTPDPVSPASRTRLAGERVALDAGAVVLRPGLVLGAGDQWVVPALAEFLQRVPAAWDGGRGQASLVDVGDLARLIGTLARSPDPLPHGVHHASHPRPVRNRDLLACLAELDVLPAGSGDLPWAECLRRLRRTPGRLSERQFTLVAGDHWYLSEEIWRLTGCPEGPGPLARLADAAPWYRAHLAGRPGARPRTVPHGEQDAKAVPDMGRPDACRSGRG</sequence>
<dbReference type="PANTHER" id="PTHR48079:SF6">
    <property type="entry name" value="NAD(P)-BINDING DOMAIN-CONTAINING PROTEIN-RELATED"/>
    <property type="match status" value="1"/>
</dbReference>
<dbReference type="InterPro" id="IPR051783">
    <property type="entry name" value="NAD(P)-dependent_oxidoreduct"/>
</dbReference>
<dbReference type="Pfam" id="PF01370">
    <property type="entry name" value="Epimerase"/>
    <property type="match status" value="1"/>
</dbReference>
<accession>A0ABY6I8T0</accession>
<dbReference type="InterPro" id="IPR001509">
    <property type="entry name" value="Epimerase_deHydtase"/>
</dbReference>
<evidence type="ECO:0000313" key="3">
    <source>
        <dbReference type="EMBL" id="UYQ62640.1"/>
    </source>
</evidence>
<dbReference type="Proteomes" id="UP001163878">
    <property type="component" value="Chromosome"/>
</dbReference>
<dbReference type="PANTHER" id="PTHR48079">
    <property type="entry name" value="PROTEIN YEEZ"/>
    <property type="match status" value="1"/>
</dbReference>
<proteinExistence type="predicted"/>
<evidence type="ECO:0000259" key="2">
    <source>
        <dbReference type="Pfam" id="PF01370"/>
    </source>
</evidence>